<accession>C0E4Z2</accession>
<protein>
    <submittedName>
        <fullName evidence="1">Uncharacterized protein</fullName>
    </submittedName>
</protein>
<proteinExistence type="predicted"/>
<dbReference type="HOGENOM" id="CLU_3097851_0_0_11"/>
<reference evidence="1" key="1">
    <citation type="submission" date="2009-01" db="EMBL/GenBank/DDBJ databases">
        <authorList>
            <person name="Fulton L."/>
            <person name="Clifton S."/>
            <person name="Chinwalla A.T."/>
            <person name="Mitreva M."/>
            <person name="Sodergren E."/>
            <person name="Weinstock G."/>
            <person name="Clifton S."/>
            <person name="Dooling D.J."/>
            <person name="Fulton B."/>
            <person name="Minx P."/>
            <person name="Pepin K.H."/>
            <person name="Johnson M."/>
            <person name="Bhonagiri V."/>
            <person name="Nash W.E."/>
            <person name="Mardis E.R."/>
            <person name="Wilson R.K."/>
        </authorList>
    </citation>
    <scope>NUCLEOTIDE SEQUENCE [LARGE SCALE GENOMIC DNA]</scope>
    <source>
        <strain evidence="1">ATCC 33806</strain>
    </source>
</reference>
<organism evidence="1">
    <name type="scientific">Corynebacterium matruchotii ATCC 33806</name>
    <dbReference type="NCBI Taxonomy" id="566549"/>
    <lineage>
        <taxon>Bacteria</taxon>
        <taxon>Bacillati</taxon>
        <taxon>Actinomycetota</taxon>
        <taxon>Actinomycetes</taxon>
        <taxon>Mycobacteriales</taxon>
        <taxon>Corynebacteriaceae</taxon>
        <taxon>Corynebacterium</taxon>
    </lineage>
</organism>
<gene>
    <name evidence="1" type="ORF">CORMATOL_02067</name>
</gene>
<name>C0E4Z2_9CORY</name>
<evidence type="ECO:0000313" key="1">
    <source>
        <dbReference type="EMBL" id="EEG26365.1"/>
    </source>
</evidence>
<comment type="caution">
    <text evidence="1">The sequence shown here is derived from an EMBL/GenBank/DDBJ whole genome shotgun (WGS) entry which is preliminary data.</text>
</comment>
<dbReference type="Proteomes" id="UP000006247">
    <property type="component" value="Unassembled WGS sequence"/>
</dbReference>
<dbReference type="AlphaFoldDB" id="C0E4Z2"/>
<dbReference type="EMBL" id="ACEB01000030">
    <property type="protein sequence ID" value="EEG26365.1"/>
    <property type="molecule type" value="Genomic_DNA"/>
</dbReference>
<sequence length="51" mass="5150">MLMDAHGCGCGACGPCCSESFQLWGCCRAASLVGWGLFLPPVVGGTVADKS</sequence>